<keyword evidence="4" id="KW-0325">Glycoprotein</keyword>
<feature type="transmembrane region" description="Helical" evidence="5">
    <location>
        <begin position="21"/>
        <end position="42"/>
    </location>
</feature>
<evidence type="ECO:0000256" key="3">
    <source>
        <dbReference type="ARBA" id="ARBA00022679"/>
    </source>
</evidence>
<accession>A0A6A1WIT2</accession>
<organism evidence="7 8">
    <name type="scientific">Morella rubra</name>
    <name type="common">Chinese bayberry</name>
    <dbReference type="NCBI Taxonomy" id="262757"/>
    <lineage>
        <taxon>Eukaryota</taxon>
        <taxon>Viridiplantae</taxon>
        <taxon>Streptophyta</taxon>
        <taxon>Embryophyta</taxon>
        <taxon>Tracheophyta</taxon>
        <taxon>Spermatophyta</taxon>
        <taxon>Magnoliopsida</taxon>
        <taxon>eudicotyledons</taxon>
        <taxon>Gunneridae</taxon>
        <taxon>Pentapetalae</taxon>
        <taxon>rosids</taxon>
        <taxon>fabids</taxon>
        <taxon>Fagales</taxon>
        <taxon>Myricaceae</taxon>
        <taxon>Morella</taxon>
    </lineage>
</organism>
<evidence type="ECO:0000313" key="8">
    <source>
        <dbReference type="Proteomes" id="UP000516437"/>
    </source>
</evidence>
<reference evidence="7 8" key="1">
    <citation type="journal article" date="2019" name="Plant Biotechnol. J.">
        <title>The red bayberry genome and genetic basis of sex determination.</title>
        <authorList>
            <person name="Jia H.M."/>
            <person name="Jia H.J."/>
            <person name="Cai Q.L."/>
            <person name="Wang Y."/>
            <person name="Zhao H.B."/>
            <person name="Yang W.F."/>
            <person name="Wang G.Y."/>
            <person name="Li Y.H."/>
            <person name="Zhan D.L."/>
            <person name="Shen Y.T."/>
            <person name="Niu Q.F."/>
            <person name="Chang L."/>
            <person name="Qiu J."/>
            <person name="Zhao L."/>
            <person name="Xie H.B."/>
            <person name="Fu W.Y."/>
            <person name="Jin J."/>
            <person name="Li X.W."/>
            <person name="Jiao Y."/>
            <person name="Zhou C.C."/>
            <person name="Tu T."/>
            <person name="Chai C.Y."/>
            <person name="Gao J.L."/>
            <person name="Fan L.J."/>
            <person name="van de Weg E."/>
            <person name="Wang J.Y."/>
            <person name="Gao Z.S."/>
        </authorList>
    </citation>
    <scope>NUCLEOTIDE SEQUENCE [LARGE SCALE GENOMIC DNA]</scope>
    <source>
        <tissue evidence="7">Leaves</tissue>
    </source>
</reference>
<keyword evidence="5" id="KW-1133">Transmembrane helix</keyword>
<keyword evidence="8" id="KW-1185">Reference proteome</keyword>
<name>A0A6A1WIT2_9ROSI</name>
<keyword evidence="5" id="KW-0472">Membrane</keyword>
<evidence type="ECO:0000256" key="5">
    <source>
        <dbReference type="SAM" id="Phobius"/>
    </source>
</evidence>
<evidence type="ECO:0000259" key="6">
    <source>
        <dbReference type="Pfam" id="PF04577"/>
    </source>
</evidence>
<evidence type="ECO:0000256" key="2">
    <source>
        <dbReference type="ARBA" id="ARBA00022676"/>
    </source>
</evidence>
<dbReference type="GO" id="GO:0016763">
    <property type="term" value="F:pentosyltransferase activity"/>
    <property type="evidence" value="ECO:0007669"/>
    <property type="project" value="UniProtKB-ARBA"/>
</dbReference>
<dbReference type="PANTHER" id="PTHR20961:SF5">
    <property type="entry name" value="GLYCOSYLTRANSFERASE-RELATED"/>
    <property type="match status" value="1"/>
</dbReference>
<keyword evidence="5" id="KW-0812">Transmembrane</keyword>
<evidence type="ECO:0000256" key="4">
    <source>
        <dbReference type="ARBA" id="ARBA00023180"/>
    </source>
</evidence>
<dbReference type="EMBL" id="RXIC02000020">
    <property type="protein sequence ID" value="KAB1223777.1"/>
    <property type="molecule type" value="Genomic_DNA"/>
</dbReference>
<feature type="domain" description="Glycosyltransferase 61 catalytic" evidence="6">
    <location>
        <begin position="290"/>
        <end position="395"/>
    </location>
</feature>
<protein>
    <submittedName>
        <fullName evidence="7">Protein O-linked-mannose beta-1,4-N-acetylglucosaminyltransferase 2</fullName>
    </submittedName>
</protein>
<evidence type="ECO:0000313" key="7">
    <source>
        <dbReference type="EMBL" id="KAB1223777.1"/>
    </source>
</evidence>
<evidence type="ECO:0000256" key="1">
    <source>
        <dbReference type="ARBA" id="ARBA00004323"/>
    </source>
</evidence>
<dbReference type="Proteomes" id="UP000516437">
    <property type="component" value="Chromosome 2"/>
</dbReference>
<comment type="caution">
    <text evidence="7">The sequence shown here is derived from an EMBL/GenBank/DDBJ whole genome shotgun (WGS) entry which is preliminary data.</text>
</comment>
<comment type="subcellular location">
    <subcellularLocation>
        <location evidence="1">Golgi apparatus membrane</location>
        <topology evidence="1">Single-pass type II membrane protein</topology>
    </subcellularLocation>
</comment>
<dbReference type="OrthoDB" id="529273at2759"/>
<dbReference type="InterPro" id="IPR049625">
    <property type="entry name" value="Glyco_transf_61_cat"/>
</dbReference>
<keyword evidence="2 7" id="KW-0328">Glycosyltransferase</keyword>
<dbReference type="Pfam" id="PF04577">
    <property type="entry name" value="Glyco_transf_61"/>
    <property type="match status" value="1"/>
</dbReference>
<dbReference type="AlphaFoldDB" id="A0A6A1WIT2"/>
<dbReference type="GO" id="GO:0000139">
    <property type="term" value="C:Golgi membrane"/>
    <property type="evidence" value="ECO:0007669"/>
    <property type="project" value="UniProtKB-SubCell"/>
</dbReference>
<dbReference type="InterPro" id="IPR007657">
    <property type="entry name" value="Glycosyltransferase_61"/>
</dbReference>
<proteinExistence type="predicted"/>
<sequence>MMYDDLLAKSFSRREQKRLGYVAFIGCLFIALSLCTVFRPYLGHLPVLNLKLTTAGGFQMLMVRDTSSSPSSPLGPMTLLNEKNTSSTPFPPLWTVADSSHKNTSSSPSPPLGPMTYFSVKNTSSSQETVKEMVAEKIVPVTDKKEPVTKKMEPVVENMKPLCNFEEAKGDSCEIIGDYGVARKPLNRNKNHTVPAVLFSQGGYAGNHFHDFSDVLIPLYLTSRQYDGEVQFLITNKQPWWIVKFWEILKKLTKYELIDIDKEEQIHCFPSATVGLKRNLKELTIDASKYSYSMRDFREFLRTSYSLKKAKAIKLRDGWRKRPSLLIISRGRTRKFANLGEITRMARSLGYRVSVAEATKNVSKFAQMVNSCDVLMGVHGAGLTNIMFLPENAIFIQVIPFGGVDWVATNSFGEPSKDMNLKYLEYTINKEESTLVQQYPLDHVILRDPSAIWKQGWGAFKSVYLDKQDVNIDLNRFRPTLLKALELLHQ</sequence>
<gene>
    <name evidence="7" type="ORF">CJ030_MR2G012914</name>
</gene>
<dbReference type="PANTHER" id="PTHR20961">
    <property type="entry name" value="GLYCOSYLTRANSFERASE"/>
    <property type="match status" value="1"/>
</dbReference>
<keyword evidence="3 7" id="KW-0808">Transferase</keyword>